<dbReference type="InterPro" id="IPR012296">
    <property type="entry name" value="Nuclease_put_TT1808"/>
</dbReference>
<accession>A0A2S9YYV5</accession>
<dbReference type="Pfam" id="PF05685">
    <property type="entry name" value="Uma2"/>
    <property type="match status" value="1"/>
</dbReference>
<evidence type="ECO:0000313" key="2">
    <source>
        <dbReference type="EMBL" id="PRQ10257.1"/>
    </source>
</evidence>
<dbReference type="EMBL" id="PVNL01000001">
    <property type="protein sequence ID" value="PRQ10257.1"/>
    <property type="molecule type" value="Genomic_DNA"/>
</dbReference>
<comment type="caution">
    <text evidence="2">The sequence shown here is derived from an EMBL/GenBank/DDBJ whole genome shotgun (WGS) entry which is preliminary data.</text>
</comment>
<evidence type="ECO:0000313" key="3">
    <source>
        <dbReference type="Proteomes" id="UP000238823"/>
    </source>
</evidence>
<dbReference type="PANTHER" id="PTHR36558">
    <property type="entry name" value="GLR1098 PROTEIN"/>
    <property type="match status" value="1"/>
</dbReference>
<dbReference type="InterPro" id="IPR008538">
    <property type="entry name" value="Uma2"/>
</dbReference>
<dbReference type="AlphaFoldDB" id="A0A2S9YYV5"/>
<dbReference type="OrthoDB" id="5503005at2"/>
<sequence length="190" mass="21011">MEVARQRHTFREYLDLEAISPIKHEFFGGHVWAMAGGSPDHARFAVNISTALANQLRGRPCAVFSSDLRIRVQATGLATYPDVSVICGELECASQDPGGNTVTNPVVIIEVLSPSTEDYDRGEKLAHYKLIPSLRDIVFVAHDERRLELWRRVDADRWTLEVVRDRGAATLASIACTLDVAAVFHDPLSG</sequence>
<evidence type="ECO:0000259" key="1">
    <source>
        <dbReference type="Pfam" id="PF05685"/>
    </source>
</evidence>
<dbReference type="CDD" id="cd06260">
    <property type="entry name" value="DUF820-like"/>
    <property type="match status" value="1"/>
</dbReference>
<gene>
    <name evidence="2" type="ORF">ENSA7_00660</name>
</gene>
<dbReference type="RefSeq" id="WP_106087178.1">
    <property type="nucleotide sequence ID" value="NZ_PVNL01000001.1"/>
</dbReference>
<proteinExistence type="predicted"/>
<organism evidence="2 3">
    <name type="scientific">Enhygromyxa salina</name>
    <dbReference type="NCBI Taxonomy" id="215803"/>
    <lineage>
        <taxon>Bacteria</taxon>
        <taxon>Pseudomonadati</taxon>
        <taxon>Myxococcota</taxon>
        <taxon>Polyangia</taxon>
        <taxon>Nannocystales</taxon>
        <taxon>Nannocystaceae</taxon>
        <taxon>Enhygromyxa</taxon>
    </lineage>
</organism>
<dbReference type="InterPro" id="IPR011335">
    <property type="entry name" value="Restrct_endonuc-II-like"/>
</dbReference>
<name>A0A2S9YYV5_9BACT</name>
<dbReference type="PANTHER" id="PTHR36558:SF1">
    <property type="entry name" value="RESTRICTION ENDONUCLEASE DOMAIN-CONTAINING PROTEIN-RELATED"/>
    <property type="match status" value="1"/>
</dbReference>
<dbReference type="Proteomes" id="UP000238823">
    <property type="component" value="Unassembled WGS sequence"/>
</dbReference>
<dbReference type="SUPFAM" id="SSF52980">
    <property type="entry name" value="Restriction endonuclease-like"/>
    <property type="match status" value="1"/>
</dbReference>
<dbReference type="Gene3D" id="3.90.1570.10">
    <property type="entry name" value="tt1808, chain A"/>
    <property type="match status" value="1"/>
</dbReference>
<reference evidence="2 3" key="1">
    <citation type="submission" date="2018-03" db="EMBL/GenBank/DDBJ databases">
        <title>Draft Genome Sequences of the Obligatory Marine Myxobacteria Enhygromyxa salina SWB007.</title>
        <authorList>
            <person name="Poehlein A."/>
            <person name="Moghaddam J.A."/>
            <person name="Harms H."/>
            <person name="Alanjari M."/>
            <person name="Koenig G.M."/>
            <person name="Daniel R."/>
            <person name="Schaeberle T.F."/>
        </authorList>
    </citation>
    <scope>NUCLEOTIDE SEQUENCE [LARGE SCALE GENOMIC DNA]</scope>
    <source>
        <strain evidence="2 3">SWB007</strain>
    </source>
</reference>
<feature type="domain" description="Putative restriction endonuclease" evidence="1">
    <location>
        <begin position="11"/>
        <end position="168"/>
    </location>
</feature>
<protein>
    <recommendedName>
        <fullName evidence="1">Putative restriction endonuclease domain-containing protein</fullName>
    </recommendedName>
</protein>